<proteinExistence type="inferred from homology"/>
<keyword evidence="6 9" id="KW-0804">Transcription</keyword>
<dbReference type="HOGENOM" id="CLU_007368_18_0_1"/>
<dbReference type="GO" id="GO:0005634">
    <property type="term" value="C:nucleus"/>
    <property type="evidence" value="ECO:0007669"/>
    <property type="project" value="UniProtKB-SubCell"/>
</dbReference>
<dbReference type="Gene3D" id="1.10.565.10">
    <property type="entry name" value="Retinoid X Receptor"/>
    <property type="match status" value="1"/>
</dbReference>
<keyword evidence="4 9" id="KW-0805">Transcription regulation</keyword>
<feature type="coiled-coil region" evidence="10">
    <location>
        <begin position="88"/>
        <end position="115"/>
    </location>
</feature>
<comment type="subcellular location">
    <subcellularLocation>
        <location evidence="9">Nucleus</location>
    </subcellularLocation>
</comment>
<comment type="similarity">
    <text evidence="9">Belongs to the nuclear hormone receptor family.</text>
</comment>
<evidence type="ECO:0000256" key="7">
    <source>
        <dbReference type="ARBA" id="ARBA00023170"/>
    </source>
</evidence>
<dbReference type="PROSITE" id="PS51030">
    <property type="entry name" value="NUCLEAR_REC_DBD_2"/>
    <property type="match status" value="1"/>
</dbReference>
<dbReference type="SMART" id="SM00399">
    <property type="entry name" value="ZnF_C4"/>
    <property type="match status" value="1"/>
</dbReference>
<evidence type="ECO:0000313" key="13">
    <source>
        <dbReference type="EnsemblMetazoa" id="SMAR012501-PA"/>
    </source>
</evidence>
<name>T1JF90_STRMM</name>
<dbReference type="PRINTS" id="PR00398">
    <property type="entry name" value="STRDHORMONER"/>
</dbReference>
<evidence type="ECO:0000256" key="2">
    <source>
        <dbReference type="ARBA" id="ARBA00022771"/>
    </source>
</evidence>
<dbReference type="InterPro" id="IPR000536">
    <property type="entry name" value="Nucl_hrmn_rcpt_lig-bd"/>
</dbReference>
<keyword evidence="5 9" id="KW-0238">DNA-binding</keyword>
<dbReference type="PRINTS" id="PR00047">
    <property type="entry name" value="STROIDFINGER"/>
</dbReference>
<dbReference type="AlphaFoldDB" id="T1JF90"/>
<dbReference type="PhylomeDB" id="T1JF90"/>
<dbReference type="eggNOG" id="KOG3575">
    <property type="taxonomic scope" value="Eukaryota"/>
</dbReference>
<evidence type="ECO:0000256" key="6">
    <source>
        <dbReference type="ARBA" id="ARBA00023163"/>
    </source>
</evidence>
<dbReference type="Gene3D" id="3.30.50.10">
    <property type="entry name" value="Erythroid Transcription Factor GATA-1, subunit A"/>
    <property type="match status" value="1"/>
</dbReference>
<dbReference type="PANTHER" id="PTHR24082:SF482">
    <property type="entry name" value="NUCLEAR RECEPTOR"/>
    <property type="match status" value="1"/>
</dbReference>
<evidence type="ECO:0000256" key="4">
    <source>
        <dbReference type="ARBA" id="ARBA00023015"/>
    </source>
</evidence>
<keyword evidence="14" id="KW-1185">Reference proteome</keyword>
<evidence type="ECO:0000256" key="8">
    <source>
        <dbReference type="ARBA" id="ARBA00023242"/>
    </source>
</evidence>
<dbReference type="PROSITE" id="PS00031">
    <property type="entry name" value="NUCLEAR_REC_DBD_1"/>
    <property type="match status" value="1"/>
</dbReference>
<dbReference type="SUPFAM" id="SSF48508">
    <property type="entry name" value="Nuclear receptor ligand-binding domain"/>
    <property type="match status" value="1"/>
</dbReference>
<dbReference type="InterPro" id="IPR035500">
    <property type="entry name" value="NHR-like_dom_sf"/>
</dbReference>
<dbReference type="InterPro" id="IPR001628">
    <property type="entry name" value="Znf_hrmn_rcpt"/>
</dbReference>
<keyword evidence="7 9" id="KW-0675">Receptor</keyword>
<dbReference type="GO" id="GO:0030154">
    <property type="term" value="P:cell differentiation"/>
    <property type="evidence" value="ECO:0007669"/>
    <property type="project" value="TreeGrafter"/>
</dbReference>
<dbReference type="Pfam" id="PF00105">
    <property type="entry name" value="zf-C4"/>
    <property type="match status" value="1"/>
</dbReference>
<evidence type="ECO:0000256" key="10">
    <source>
        <dbReference type="SAM" id="Coils"/>
    </source>
</evidence>
<keyword evidence="3 9" id="KW-0862">Zinc</keyword>
<dbReference type="GO" id="GO:0008270">
    <property type="term" value="F:zinc ion binding"/>
    <property type="evidence" value="ECO:0007669"/>
    <property type="project" value="UniProtKB-KW"/>
</dbReference>
<keyword evidence="1 9" id="KW-0479">Metal-binding</keyword>
<dbReference type="SMART" id="SM00430">
    <property type="entry name" value="HOLI"/>
    <property type="match status" value="1"/>
</dbReference>
<keyword evidence="10" id="KW-0175">Coiled coil</keyword>
<evidence type="ECO:0000313" key="14">
    <source>
        <dbReference type="Proteomes" id="UP000014500"/>
    </source>
</evidence>
<dbReference type="Pfam" id="PF00104">
    <property type="entry name" value="Hormone_recep"/>
    <property type="match status" value="1"/>
</dbReference>
<reference evidence="14" key="1">
    <citation type="submission" date="2011-05" db="EMBL/GenBank/DDBJ databases">
        <authorList>
            <person name="Richards S.R."/>
            <person name="Qu J."/>
            <person name="Jiang H."/>
            <person name="Jhangiani S.N."/>
            <person name="Agravi P."/>
            <person name="Goodspeed R."/>
            <person name="Gross S."/>
            <person name="Mandapat C."/>
            <person name="Jackson L."/>
            <person name="Mathew T."/>
            <person name="Pu L."/>
            <person name="Thornton R."/>
            <person name="Saada N."/>
            <person name="Wilczek-Boney K.B."/>
            <person name="Lee S."/>
            <person name="Kovar C."/>
            <person name="Wu Y."/>
            <person name="Scherer S.E."/>
            <person name="Worley K.C."/>
            <person name="Muzny D.M."/>
            <person name="Gibbs R."/>
        </authorList>
    </citation>
    <scope>NUCLEOTIDE SEQUENCE</scope>
    <source>
        <strain evidence="14">Brora</strain>
    </source>
</reference>
<dbReference type="EnsemblMetazoa" id="SMAR012501-RA">
    <property type="protein sequence ID" value="SMAR012501-PA"/>
    <property type="gene ID" value="SMAR012501"/>
</dbReference>
<reference evidence="13" key="2">
    <citation type="submission" date="2015-02" db="UniProtKB">
        <authorList>
            <consortium name="EnsemblMetazoa"/>
        </authorList>
    </citation>
    <scope>IDENTIFICATION</scope>
</reference>
<dbReference type="GO" id="GO:0000122">
    <property type="term" value="P:negative regulation of transcription by RNA polymerase II"/>
    <property type="evidence" value="ECO:0007669"/>
    <property type="project" value="TreeGrafter"/>
</dbReference>
<evidence type="ECO:0000259" key="12">
    <source>
        <dbReference type="PROSITE" id="PS51843"/>
    </source>
</evidence>
<dbReference type="PROSITE" id="PS51843">
    <property type="entry name" value="NR_LBD"/>
    <property type="match status" value="1"/>
</dbReference>
<dbReference type="OMA" id="GRMEDWE"/>
<dbReference type="InterPro" id="IPR050234">
    <property type="entry name" value="Nuclear_hormone_rcpt_NR1"/>
</dbReference>
<keyword evidence="2 9" id="KW-0863">Zinc-finger</keyword>
<feature type="domain" description="Nuclear receptor" evidence="11">
    <location>
        <begin position="11"/>
        <end position="88"/>
    </location>
</feature>
<evidence type="ECO:0000256" key="5">
    <source>
        <dbReference type="ARBA" id="ARBA00023125"/>
    </source>
</evidence>
<evidence type="ECO:0000256" key="1">
    <source>
        <dbReference type="ARBA" id="ARBA00022723"/>
    </source>
</evidence>
<dbReference type="STRING" id="126957.T1JF90"/>
<evidence type="ECO:0000259" key="11">
    <source>
        <dbReference type="PROSITE" id="PS51030"/>
    </source>
</evidence>
<evidence type="ECO:0000256" key="9">
    <source>
        <dbReference type="RuleBase" id="RU004334"/>
    </source>
</evidence>
<accession>T1JF90</accession>
<organism evidence="13 14">
    <name type="scientific">Strigamia maritima</name>
    <name type="common">European centipede</name>
    <name type="synonym">Geophilus maritimus</name>
    <dbReference type="NCBI Taxonomy" id="126957"/>
    <lineage>
        <taxon>Eukaryota</taxon>
        <taxon>Metazoa</taxon>
        <taxon>Ecdysozoa</taxon>
        <taxon>Arthropoda</taxon>
        <taxon>Myriapoda</taxon>
        <taxon>Chilopoda</taxon>
        <taxon>Pleurostigmophora</taxon>
        <taxon>Geophilomorpha</taxon>
        <taxon>Linotaeniidae</taxon>
        <taxon>Strigamia</taxon>
    </lineage>
</organism>
<dbReference type="InterPro" id="IPR001723">
    <property type="entry name" value="Nuclear_hrmn_rcpt"/>
</dbReference>
<feature type="domain" description="NR LBD" evidence="12">
    <location>
        <begin position="133"/>
        <end position="367"/>
    </location>
</feature>
<dbReference type="GO" id="GO:0004879">
    <property type="term" value="F:nuclear receptor activity"/>
    <property type="evidence" value="ECO:0007669"/>
    <property type="project" value="TreeGrafter"/>
</dbReference>
<sequence length="367" mass="42332">MDNTHLCGKMAKICGVCGDKAKSFHFGGMSCDSCKAFFRRSVQNDVYKHFHCPHNGQCQVSMSSRKSCQFCRFEKCLSIGMMKNWVMSEDERQRLHQLRLEKKLSEEQKRKIEIDQQNVPPIATFLHEHLSTQEVNTLYELTSAYQSLLLADEFFTSYHSPLTFTRKILKLIHFAQCVPEFKILSNVDKTRLFHNSLYEMSLAVDACSHRPSVEGLQMPYSGSCSPTSSYSSISSSCSSNESSDDEYKCDDAIYFKPYGRLSKKLCCFVDDLRPFVLFLLVVLFNPDDSSLVDGARVAAIQEWYCDLLRRYLEWKIGTRKATVVFADLLLLLPELCEMKEKQSEQFVFGRMEDWEQATRFIRSSDCL</sequence>
<evidence type="ECO:0008006" key="15">
    <source>
        <dbReference type="Google" id="ProtNLM"/>
    </source>
</evidence>
<dbReference type="GO" id="GO:0000978">
    <property type="term" value="F:RNA polymerase II cis-regulatory region sequence-specific DNA binding"/>
    <property type="evidence" value="ECO:0007669"/>
    <property type="project" value="TreeGrafter"/>
</dbReference>
<evidence type="ECO:0000256" key="3">
    <source>
        <dbReference type="ARBA" id="ARBA00022833"/>
    </source>
</evidence>
<keyword evidence="8 9" id="KW-0539">Nucleus</keyword>
<dbReference type="Proteomes" id="UP000014500">
    <property type="component" value="Unassembled WGS sequence"/>
</dbReference>
<dbReference type="SUPFAM" id="SSF57716">
    <property type="entry name" value="Glucocorticoid receptor-like (DNA-binding domain)"/>
    <property type="match status" value="1"/>
</dbReference>
<protein>
    <recommendedName>
        <fullName evidence="15">Nuclear receptor domain-containing protein</fullName>
    </recommendedName>
</protein>
<dbReference type="PANTHER" id="PTHR24082">
    <property type="entry name" value="NUCLEAR HORMONE RECEPTOR"/>
    <property type="match status" value="1"/>
</dbReference>
<dbReference type="InterPro" id="IPR013088">
    <property type="entry name" value="Znf_NHR/GATA"/>
</dbReference>
<dbReference type="GO" id="GO:0045944">
    <property type="term" value="P:positive regulation of transcription by RNA polymerase II"/>
    <property type="evidence" value="ECO:0007669"/>
    <property type="project" value="TreeGrafter"/>
</dbReference>
<dbReference type="EMBL" id="JH432147">
    <property type="status" value="NOT_ANNOTATED_CDS"/>
    <property type="molecule type" value="Genomic_DNA"/>
</dbReference>